<dbReference type="InterPro" id="IPR042216">
    <property type="entry name" value="MitoNEET_CISD"/>
</dbReference>
<dbReference type="HOGENOM" id="CLU_2299202_0_0_2"/>
<dbReference type="Pfam" id="PF09360">
    <property type="entry name" value="zf-CDGSH"/>
    <property type="match status" value="1"/>
</dbReference>
<name>L0A9T1_CALLD</name>
<evidence type="ECO:0000259" key="5">
    <source>
        <dbReference type="SMART" id="SM00704"/>
    </source>
</evidence>
<evidence type="ECO:0000256" key="1">
    <source>
        <dbReference type="ARBA" id="ARBA00022714"/>
    </source>
</evidence>
<dbReference type="GO" id="GO:0005737">
    <property type="term" value="C:cytoplasm"/>
    <property type="evidence" value="ECO:0007669"/>
    <property type="project" value="UniProtKB-ARBA"/>
</dbReference>
<protein>
    <recommendedName>
        <fullName evidence="5">Iron-binding zinc finger CDGSH type domain-containing protein</fullName>
    </recommendedName>
</protein>
<gene>
    <name evidence="6" type="ordered locus">Calag_0020</name>
</gene>
<evidence type="ECO:0000313" key="7">
    <source>
        <dbReference type="Proteomes" id="UP000010469"/>
    </source>
</evidence>
<dbReference type="GO" id="GO:0046872">
    <property type="term" value="F:metal ion binding"/>
    <property type="evidence" value="ECO:0007669"/>
    <property type="project" value="UniProtKB-KW"/>
</dbReference>
<dbReference type="AlphaFoldDB" id="L0A9T1"/>
<evidence type="ECO:0000256" key="3">
    <source>
        <dbReference type="ARBA" id="ARBA00023004"/>
    </source>
</evidence>
<dbReference type="GO" id="GO:0051537">
    <property type="term" value="F:2 iron, 2 sulfur cluster binding"/>
    <property type="evidence" value="ECO:0007669"/>
    <property type="project" value="UniProtKB-KW"/>
</dbReference>
<accession>L0A9T1</accession>
<dbReference type="Proteomes" id="UP000010469">
    <property type="component" value="Chromosome"/>
</dbReference>
<dbReference type="STRING" id="1056495.Calag_0020"/>
<evidence type="ECO:0000256" key="2">
    <source>
        <dbReference type="ARBA" id="ARBA00022723"/>
    </source>
</evidence>
<reference evidence="7" key="1">
    <citation type="submission" date="2012-03" db="EMBL/GenBank/DDBJ databases">
        <title>Complete genome of Caldisphaera lagunensis DSM 15908.</title>
        <authorList>
            <person name="Lucas S."/>
            <person name="Copeland A."/>
            <person name="Lapidus A."/>
            <person name="Glavina del Rio T."/>
            <person name="Dalin E."/>
            <person name="Tice H."/>
            <person name="Bruce D."/>
            <person name="Goodwin L."/>
            <person name="Pitluck S."/>
            <person name="Peters L."/>
            <person name="Mikhailova N."/>
            <person name="Teshima H."/>
            <person name="Kyrpides N."/>
            <person name="Mavromatis K."/>
            <person name="Ivanova N."/>
            <person name="Brettin T."/>
            <person name="Detter J.C."/>
            <person name="Han C."/>
            <person name="Larimer F."/>
            <person name="Land M."/>
            <person name="Hauser L."/>
            <person name="Markowitz V."/>
            <person name="Cheng J.-F."/>
            <person name="Hugenholtz P."/>
            <person name="Woyke T."/>
            <person name="Wu D."/>
            <person name="Spring S."/>
            <person name="Schroeder M."/>
            <person name="Brambilla E."/>
            <person name="Klenk H.-P."/>
            <person name="Eisen J.A."/>
        </authorList>
    </citation>
    <scope>NUCLEOTIDE SEQUENCE [LARGE SCALE GENOMIC DNA]</scope>
    <source>
        <strain evidence="7">DSM 15908 / JCM 11604 / IC-154</strain>
    </source>
</reference>
<dbReference type="SMART" id="SM00704">
    <property type="entry name" value="ZnF_CDGSH"/>
    <property type="match status" value="1"/>
</dbReference>
<dbReference type="Gene3D" id="3.40.5.90">
    <property type="entry name" value="CDGSH iron-sulfur domain, mitoNEET-type"/>
    <property type="match status" value="1"/>
</dbReference>
<keyword evidence="4" id="KW-0411">Iron-sulfur</keyword>
<dbReference type="PANTHER" id="PTHR46491">
    <property type="entry name" value="CDGSH IRON SULFUR DOMAIN PROTEIN HOMOLOG"/>
    <property type="match status" value="1"/>
</dbReference>
<keyword evidence="2" id="KW-0479">Metal-binding</keyword>
<keyword evidence="3" id="KW-0408">Iron</keyword>
<proteinExistence type="predicted"/>
<evidence type="ECO:0000256" key="4">
    <source>
        <dbReference type="ARBA" id="ARBA00023014"/>
    </source>
</evidence>
<keyword evidence="1" id="KW-0001">2Fe-2S</keyword>
<feature type="domain" description="Iron-binding zinc finger CDGSH type" evidence="5">
    <location>
        <begin position="41"/>
        <end position="78"/>
    </location>
</feature>
<dbReference type="PANTHER" id="PTHR46491:SF3">
    <property type="entry name" value="CDGSH IRON-SULFUR DOMAIN-CONTAINING PROTEIN 3, MITOCHONDRIAL"/>
    <property type="match status" value="1"/>
</dbReference>
<dbReference type="eggNOG" id="arCOG01667">
    <property type="taxonomic scope" value="Archaea"/>
</dbReference>
<organism evidence="6 7">
    <name type="scientific">Caldisphaera lagunensis (strain DSM 15908 / JCM 11604 / ANMR 0165 / IC-154)</name>
    <dbReference type="NCBI Taxonomy" id="1056495"/>
    <lineage>
        <taxon>Archaea</taxon>
        <taxon>Thermoproteota</taxon>
        <taxon>Thermoprotei</taxon>
        <taxon>Acidilobales</taxon>
        <taxon>Caldisphaeraceae</taxon>
        <taxon>Caldisphaera</taxon>
    </lineage>
</organism>
<dbReference type="EMBL" id="CP003378">
    <property type="protein sequence ID" value="AFZ69815.1"/>
    <property type="molecule type" value="Genomic_DNA"/>
</dbReference>
<keyword evidence="7" id="KW-1185">Reference proteome</keyword>
<dbReference type="InterPro" id="IPR052950">
    <property type="entry name" value="CISD"/>
</dbReference>
<dbReference type="KEGG" id="clg:Calag_0020"/>
<dbReference type="InterPro" id="IPR018967">
    <property type="entry name" value="FeS-contain_CDGSH-typ"/>
</dbReference>
<dbReference type="InParanoid" id="L0A9T1"/>
<evidence type="ECO:0000313" key="6">
    <source>
        <dbReference type="EMBL" id="AFZ69815.1"/>
    </source>
</evidence>
<sequence length="100" mass="11746">MFSKKIFKLEIILDIYSFLNFYNFSEKSVKGMARIVLHERNHPYAIKLDNGKEIHVCACGLSKNKPYCDGSHRKTQDEEDGKIYMYDENGNRVKIVSFYL</sequence>